<proteinExistence type="predicted"/>
<dbReference type="SUPFAM" id="SSF46626">
    <property type="entry name" value="Cytochrome c"/>
    <property type="match status" value="1"/>
</dbReference>
<evidence type="ECO:0000313" key="2">
    <source>
        <dbReference type="Proteomes" id="UP000228684"/>
    </source>
</evidence>
<gene>
    <name evidence="1" type="primary">cycM</name>
    <name evidence="1" type="ORF">magneo_62</name>
</gene>
<accession>A0ABX4MFZ1</accession>
<organism evidence="1 2">
    <name type="scientific">Candidatus Hodgkinia cicadicola</name>
    <dbReference type="NCBI Taxonomy" id="573658"/>
    <lineage>
        <taxon>Bacteria</taxon>
        <taxon>Pseudomonadati</taxon>
        <taxon>Pseudomonadota</taxon>
        <taxon>Alphaproteobacteria</taxon>
        <taxon>Hyphomicrobiales</taxon>
        <taxon>Candidatus Hodgkinia</taxon>
    </lineage>
</organism>
<keyword evidence="2" id="KW-1185">Reference proteome</keyword>
<sequence>MKQMKNGVIDIFERIKTLYLTGLLSRFIINPTILSTNKLYPNMIRKQIVIRLIKQKMNKQPQVLNTLLLCSSLNKDERYFNICSGYHSVERCKSHKLDPNPQNVMFRSIIGYSNYIYSPALIKLSDLKWTLNYLNKFIKYPLDSVNGTYMNFSRIKDLIGRTVILRYLNYNLFEPLSFNKFKFN</sequence>
<dbReference type="EMBL" id="NXGM01000007">
    <property type="protein sequence ID" value="PIM95600.1"/>
    <property type="molecule type" value="Genomic_DNA"/>
</dbReference>
<evidence type="ECO:0000313" key="1">
    <source>
        <dbReference type="EMBL" id="PIM95600.1"/>
    </source>
</evidence>
<dbReference type="Proteomes" id="UP000228684">
    <property type="component" value="Unassembled WGS sequence"/>
</dbReference>
<protein>
    <submittedName>
        <fullName evidence="1">Cytochrome c</fullName>
    </submittedName>
</protein>
<comment type="caution">
    <text evidence="1">The sequence shown here is derived from an EMBL/GenBank/DDBJ whole genome shotgun (WGS) entry which is preliminary data.</text>
</comment>
<dbReference type="InterPro" id="IPR036909">
    <property type="entry name" value="Cyt_c-like_dom_sf"/>
</dbReference>
<reference evidence="1" key="1">
    <citation type="submission" date="2017-09" db="EMBL/GenBank/DDBJ databases">
        <authorList>
            <person name="Campbell M.A."/>
            <person name="Lukasik P."/>
            <person name="Simon C."/>
            <person name="McCutcheon J.P."/>
        </authorList>
    </citation>
    <scope>NUCLEOTIDE SEQUENCE [LARGE SCALE GENOMIC DNA]</scope>
    <source>
        <strain evidence="1">MAGNEO</strain>
    </source>
</reference>
<name>A0ABX4MFZ1_9HYPH</name>
<dbReference type="Gene3D" id="1.10.760.10">
    <property type="entry name" value="Cytochrome c-like domain"/>
    <property type="match status" value="1"/>
</dbReference>